<feature type="domain" description="Solute-binding protein family 5" evidence="7">
    <location>
        <begin position="97"/>
        <end position="484"/>
    </location>
</feature>
<feature type="signal peptide" evidence="6">
    <location>
        <begin position="1"/>
        <end position="24"/>
    </location>
</feature>
<evidence type="ECO:0000256" key="6">
    <source>
        <dbReference type="SAM" id="SignalP"/>
    </source>
</evidence>
<comment type="similarity">
    <text evidence="2">Belongs to the bacterial solute-binding protein 5 family.</text>
</comment>
<feature type="region of interest" description="Disordered" evidence="5">
    <location>
        <begin position="27"/>
        <end position="48"/>
    </location>
</feature>
<feature type="chain" id="PRO_5046478682" evidence="6">
    <location>
        <begin position="25"/>
        <end position="570"/>
    </location>
</feature>
<evidence type="ECO:0000313" key="8">
    <source>
        <dbReference type="EMBL" id="MFC6038068.1"/>
    </source>
</evidence>
<evidence type="ECO:0000256" key="5">
    <source>
        <dbReference type="SAM" id="MobiDB-lite"/>
    </source>
</evidence>
<evidence type="ECO:0000256" key="4">
    <source>
        <dbReference type="ARBA" id="ARBA00022729"/>
    </source>
</evidence>
<evidence type="ECO:0000313" key="9">
    <source>
        <dbReference type="Proteomes" id="UP001596170"/>
    </source>
</evidence>
<dbReference type="Gene3D" id="3.40.190.10">
    <property type="entry name" value="Periplasmic binding protein-like II"/>
    <property type="match status" value="1"/>
</dbReference>
<accession>A0ABW1L1J3</accession>
<dbReference type="Proteomes" id="UP001596170">
    <property type="component" value="Unassembled WGS sequence"/>
</dbReference>
<dbReference type="InterPro" id="IPR030678">
    <property type="entry name" value="Peptide/Ni-bd"/>
</dbReference>
<dbReference type="SUPFAM" id="SSF53850">
    <property type="entry name" value="Periplasmic binding protein-like II"/>
    <property type="match status" value="1"/>
</dbReference>
<dbReference type="InterPro" id="IPR000914">
    <property type="entry name" value="SBP_5_dom"/>
</dbReference>
<evidence type="ECO:0000259" key="7">
    <source>
        <dbReference type="Pfam" id="PF00496"/>
    </source>
</evidence>
<comment type="caution">
    <text evidence="8">The sequence shown here is derived from an EMBL/GenBank/DDBJ whole genome shotgun (WGS) entry which is preliminary data.</text>
</comment>
<sequence length="570" mass="62983">MKKNKFFWLLSLMLVLSVFLAACGEDEATEKDSGKTDEKDPVATEPEEVDEDQILNLVMGAEIPTMDSALTTDSVGFDLLNNVNEGLYRLNDENVAIPAIAEGEPTVSEDGLVYTFTIRDSKWSDGTPVTAGDFEFAWKRAMNPATASEYGPYMMGGVIKNATAISEAKAEYTELGVKAIDEKTLEVTLEKQVPYFLSLMSFGTFLPQNEAFVTEKGAEYATNSDNLISNGPFVLKAWDGTGLSWQLVKNDQYWDAETVKLTEINYDVVKETATAVNLYTTGEKDRTGLPGEYAMQYAADPDLVTELETTLFYFKYNQQRNGKATPLANVNIREAITKAFNKQDLVDVVLANGSVPANYLVPKAFAFNEAGEDFREINGEMSEFNAEEAKAAWEKGLSELGVTEVTLEILGGDSDLSKKMDEYFKSQLEGNLEGLTITLKEVPFNVRLDLDTAGDYDIEVAGWGPDFQDPYTFMNLFLTDGQNNHMAYSNPKFDELVNASAGELAMDPAARYDAMAQAEKLLIAEDFAIGPIYQRGTMSLVKPYVKGVVSHSFGGDYSYKWAYIEGKDAK</sequence>
<protein>
    <submittedName>
        <fullName evidence="8">Peptide ABC transporter substrate-binding protein</fullName>
    </submittedName>
</protein>
<dbReference type="PANTHER" id="PTHR30290:SF10">
    <property type="entry name" value="PERIPLASMIC OLIGOPEPTIDE-BINDING PROTEIN-RELATED"/>
    <property type="match status" value="1"/>
</dbReference>
<dbReference type="EMBL" id="JBHSRI010000002">
    <property type="protein sequence ID" value="MFC6038068.1"/>
    <property type="molecule type" value="Genomic_DNA"/>
</dbReference>
<evidence type="ECO:0000256" key="2">
    <source>
        <dbReference type="ARBA" id="ARBA00005695"/>
    </source>
</evidence>
<keyword evidence="9" id="KW-1185">Reference proteome</keyword>
<dbReference type="Pfam" id="PF00496">
    <property type="entry name" value="SBP_bac_5"/>
    <property type="match status" value="1"/>
</dbReference>
<feature type="compositionally biased region" description="Basic and acidic residues" evidence="5">
    <location>
        <begin position="30"/>
        <end position="42"/>
    </location>
</feature>
<dbReference type="Gene3D" id="3.90.76.10">
    <property type="entry name" value="Dipeptide-binding Protein, Domain 1"/>
    <property type="match status" value="1"/>
</dbReference>
<comment type="subcellular location">
    <subcellularLocation>
        <location evidence="1">Cell envelope</location>
    </subcellularLocation>
</comment>
<dbReference type="PROSITE" id="PS51257">
    <property type="entry name" value="PROKAR_LIPOPROTEIN"/>
    <property type="match status" value="1"/>
</dbReference>
<keyword evidence="4 6" id="KW-0732">Signal</keyword>
<dbReference type="PANTHER" id="PTHR30290">
    <property type="entry name" value="PERIPLASMIC BINDING COMPONENT OF ABC TRANSPORTER"/>
    <property type="match status" value="1"/>
</dbReference>
<evidence type="ECO:0000256" key="3">
    <source>
        <dbReference type="ARBA" id="ARBA00022448"/>
    </source>
</evidence>
<dbReference type="CDD" id="cd08504">
    <property type="entry name" value="PBP2_OppA"/>
    <property type="match status" value="1"/>
</dbReference>
<gene>
    <name evidence="8" type="ORF">ACFPYN_01245</name>
</gene>
<dbReference type="InterPro" id="IPR039424">
    <property type="entry name" value="SBP_5"/>
</dbReference>
<evidence type="ECO:0000256" key="1">
    <source>
        <dbReference type="ARBA" id="ARBA00004196"/>
    </source>
</evidence>
<proteinExistence type="inferred from homology"/>
<dbReference type="RefSeq" id="WP_377732067.1">
    <property type="nucleotide sequence ID" value="NZ_JBHSRI010000002.1"/>
</dbReference>
<name>A0ABW1L1J3_9BACL</name>
<dbReference type="Gene3D" id="3.10.105.10">
    <property type="entry name" value="Dipeptide-binding Protein, Domain 3"/>
    <property type="match status" value="1"/>
</dbReference>
<reference evidence="9" key="1">
    <citation type="journal article" date="2019" name="Int. J. Syst. Evol. Microbiol.">
        <title>The Global Catalogue of Microorganisms (GCM) 10K type strain sequencing project: providing services to taxonomists for standard genome sequencing and annotation.</title>
        <authorList>
            <consortium name="The Broad Institute Genomics Platform"/>
            <consortium name="The Broad Institute Genome Sequencing Center for Infectious Disease"/>
            <person name="Wu L."/>
            <person name="Ma J."/>
        </authorList>
    </citation>
    <scope>NUCLEOTIDE SEQUENCE [LARGE SCALE GENOMIC DNA]</scope>
    <source>
        <strain evidence="9">CCUG 54527</strain>
    </source>
</reference>
<dbReference type="PIRSF" id="PIRSF002741">
    <property type="entry name" value="MppA"/>
    <property type="match status" value="1"/>
</dbReference>
<keyword evidence="3" id="KW-0813">Transport</keyword>
<organism evidence="8 9">
    <name type="scientific">Paenisporosarcina macmurdoensis</name>
    <dbReference type="NCBI Taxonomy" id="212659"/>
    <lineage>
        <taxon>Bacteria</taxon>
        <taxon>Bacillati</taxon>
        <taxon>Bacillota</taxon>
        <taxon>Bacilli</taxon>
        <taxon>Bacillales</taxon>
        <taxon>Caryophanaceae</taxon>
        <taxon>Paenisporosarcina</taxon>
    </lineage>
</organism>